<proteinExistence type="predicted"/>
<organism evidence="2">
    <name type="scientific">Rhodotorula toruloides</name>
    <name type="common">Yeast</name>
    <name type="synonym">Rhodosporidium toruloides</name>
    <dbReference type="NCBI Taxonomy" id="5286"/>
    <lineage>
        <taxon>Eukaryota</taxon>
        <taxon>Fungi</taxon>
        <taxon>Dikarya</taxon>
        <taxon>Basidiomycota</taxon>
        <taxon>Pucciniomycotina</taxon>
        <taxon>Microbotryomycetes</taxon>
        <taxon>Sporidiobolales</taxon>
        <taxon>Sporidiobolaceae</taxon>
        <taxon>Rhodotorula</taxon>
    </lineage>
</organism>
<feature type="chain" id="PRO_5001593896" evidence="1">
    <location>
        <begin position="20"/>
        <end position="249"/>
    </location>
</feature>
<dbReference type="EMBL" id="LK052937">
    <property type="protein sequence ID" value="CDR36703.1"/>
    <property type="molecule type" value="Genomic_DNA"/>
</dbReference>
<evidence type="ECO:0000256" key="1">
    <source>
        <dbReference type="SAM" id="SignalP"/>
    </source>
</evidence>
<accession>A0A061AGL7</accession>
<reference evidence="2" key="1">
    <citation type="journal article" date="2014" name="Genome Announc.">
        <title>Draft genome sequence of Rhodosporidium toruloides CECT1137, an oleaginous yeast of biotechnological interest.</title>
        <authorList>
            <person name="Morin N."/>
            <person name="Calcas X."/>
            <person name="Devillers H."/>
            <person name="Durrens P."/>
            <person name="Sherman D.J."/>
            <person name="Nicaud J.-M."/>
            <person name="Neuveglise C."/>
        </authorList>
    </citation>
    <scope>NUCLEOTIDE SEQUENCE</scope>
    <source>
        <strain evidence="2">CECT1137</strain>
    </source>
</reference>
<dbReference type="OrthoDB" id="10353255at2759"/>
<gene>
    <name evidence="2" type="ORF">RHTO0S_02e05820g</name>
</gene>
<sequence>MLILLLLMSLASLVPSIVADPFHTPVLLQPSVMETMVLPYREEYTGVAPTGTDCPCWTAELEAYHQLVHPLAWANMGVDDVIDAAALKALSMRIAALEDETAPPVSLLGIHVARTRYIEHQRRTTSASSTSEVLAALPGQGEFTPPPAEPYSLWPIFALPPPPLDASRLVTLWNCDDWSRFTFPAPPPVANSAAAFATEDSLGGTSLAVKPCSSVANATLETASWTAPVISTPAYELRQRHPQKAQSTK</sequence>
<name>A0A061AGL7_RHOTO</name>
<protein>
    <submittedName>
        <fullName evidence="2">RHTO0S02e05820g1_1</fullName>
    </submittedName>
</protein>
<evidence type="ECO:0000313" key="2">
    <source>
        <dbReference type="EMBL" id="CDR36703.1"/>
    </source>
</evidence>
<feature type="signal peptide" evidence="1">
    <location>
        <begin position="1"/>
        <end position="19"/>
    </location>
</feature>
<keyword evidence="1" id="KW-0732">Signal</keyword>
<dbReference type="AlphaFoldDB" id="A0A061AGL7"/>